<feature type="transmembrane region" description="Helical" evidence="10">
    <location>
        <begin position="6"/>
        <end position="25"/>
    </location>
</feature>
<dbReference type="AlphaFoldDB" id="A0A9D2CWL4"/>
<dbReference type="InterPro" id="IPR037682">
    <property type="entry name" value="TonB_C"/>
</dbReference>
<keyword evidence="3" id="KW-0813">Transport</keyword>
<comment type="caution">
    <text evidence="12">The sequence shown here is derived from an EMBL/GenBank/DDBJ whole genome shotgun (WGS) entry which is preliminary data.</text>
</comment>
<dbReference type="Gene3D" id="2.170.130.10">
    <property type="entry name" value="TonB-dependent receptor, plug domain"/>
    <property type="match status" value="1"/>
</dbReference>
<evidence type="ECO:0000256" key="9">
    <source>
        <dbReference type="ARBA" id="ARBA00023136"/>
    </source>
</evidence>
<feature type="transmembrane region" description="Helical" evidence="10">
    <location>
        <begin position="92"/>
        <end position="110"/>
    </location>
</feature>
<dbReference type="PANTHER" id="PTHR33446">
    <property type="entry name" value="PROTEIN TONB-RELATED"/>
    <property type="match status" value="1"/>
</dbReference>
<dbReference type="EMBL" id="DXCK01000063">
    <property type="protein sequence ID" value="HIZ01521.1"/>
    <property type="molecule type" value="Genomic_DNA"/>
</dbReference>
<dbReference type="InterPro" id="IPR006260">
    <property type="entry name" value="TonB/TolA_C"/>
</dbReference>
<evidence type="ECO:0000259" key="11">
    <source>
        <dbReference type="PROSITE" id="PS52015"/>
    </source>
</evidence>
<dbReference type="Pfam" id="PF05569">
    <property type="entry name" value="Peptidase_M56"/>
    <property type="match status" value="1"/>
</dbReference>
<evidence type="ECO:0000256" key="4">
    <source>
        <dbReference type="ARBA" id="ARBA00022475"/>
    </source>
</evidence>
<dbReference type="SUPFAM" id="SSF74653">
    <property type="entry name" value="TolA/TonB C-terminal domain"/>
    <property type="match status" value="2"/>
</dbReference>
<dbReference type="GO" id="GO:0098797">
    <property type="term" value="C:plasma membrane protein complex"/>
    <property type="evidence" value="ECO:0007669"/>
    <property type="project" value="TreeGrafter"/>
</dbReference>
<comment type="subcellular location">
    <subcellularLocation>
        <location evidence="1">Cell inner membrane</location>
        <topology evidence="1">Single-pass membrane protein</topology>
        <orientation evidence="1">Periplasmic side</orientation>
    </subcellularLocation>
</comment>
<dbReference type="InterPro" id="IPR051045">
    <property type="entry name" value="TonB-dependent_transducer"/>
</dbReference>
<dbReference type="InterPro" id="IPR037066">
    <property type="entry name" value="Plug_dom_sf"/>
</dbReference>
<dbReference type="GO" id="GO:0015031">
    <property type="term" value="P:protein transport"/>
    <property type="evidence" value="ECO:0007669"/>
    <property type="project" value="UniProtKB-KW"/>
</dbReference>
<gene>
    <name evidence="12" type="ORF">H9819_04610</name>
</gene>
<dbReference type="GO" id="GO:0055085">
    <property type="term" value="P:transmembrane transport"/>
    <property type="evidence" value="ECO:0007669"/>
    <property type="project" value="InterPro"/>
</dbReference>
<dbReference type="Proteomes" id="UP000824023">
    <property type="component" value="Unassembled WGS sequence"/>
</dbReference>
<keyword evidence="9 10" id="KW-0472">Membrane</keyword>
<evidence type="ECO:0000256" key="5">
    <source>
        <dbReference type="ARBA" id="ARBA00022519"/>
    </source>
</evidence>
<comment type="similarity">
    <text evidence="2">Belongs to the TonB family.</text>
</comment>
<evidence type="ECO:0000256" key="2">
    <source>
        <dbReference type="ARBA" id="ARBA00006555"/>
    </source>
</evidence>
<dbReference type="Gene3D" id="3.30.1150.10">
    <property type="match status" value="2"/>
</dbReference>
<feature type="domain" description="TonB C-terminal" evidence="11">
    <location>
        <begin position="539"/>
        <end position="635"/>
    </location>
</feature>
<evidence type="ECO:0000256" key="10">
    <source>
        <dbReference type="SAM" id="Phobius"/>
    </source>
</evidence>
<evidence type="ECO:0000256" key="8">
    <source>
        <dbReference type="ARBA" id="ARBA00022989"/>
    </source>
</evidence>
<reference evidence="12" key="1">
    <citation type="journal article" date="2021" name="PeerJ">
        <title>Extensive microbial diversity within the chicken gut microbiome revealed by metagenomics and culture.</title>
        <authorList>
            <person name="Gilroy R."/>
            <person name="Ravi A."/>
            <person name="Getino M."/>
            <person name="Pursley I."/>
            <person name="Horton D.L."/>
            <person name="Alikhan N.F."/>
            <person name="Baker D."/>
            <person name="Gharbi K."/>
            <person name="Hall N."/>
            <person name="Watson M."/>
            <person name="Adriaenssens E.M."/>
            <person name="Foster-Nyarko E."/>
            <person name="Jarju S."/>
            <person name="Secka A."/>
            <person name="Antonio M."/>
            <person name="Oren A."/>
            <person name="Chaudhuri R.R."/>
            <person name="La Ragione R."/>
            <person name="Hildebrand F."/>
            <person name="Pallen M.J."/>
        </authorList>
    </citation>
    <scope>NUCLEOTIDE SEQUENCE</scope>
    <source>
        <strain evidence="12">ChiHjej12B11-24981</strain>
    </source>
</reference>
<dbReference type="InterPro" id="IPR008756">
    <property type="entry name" value="Peptidase_M56"/>
</dbReference>
<evidence type="ECO:0000313" key="13">
    <source>
        <dbReference type="Proteomes" id="UP000824023"/>
    </source>
</evidence>
<protein>
    <submittedName>
        <fullName evidence="12">TonB family protein</fullName>
    </submittedName>
</protein>
<keyword evidence="5" id="KW-0997">Cell inner membrane</keyword>
<keyword evidence="7" id="KW-0653">Protein transport</keyword>
<dbReference type="GO" id="GO:0031992">
    <property type="term" value="F:energy transducer activity"/>
    <property type="evidence" value="ECO:0007669"/>
    <property type="project" value="TreeGrafter"/>
</dbReference>
<dbReference type="Pfam" id="PF03544">
    <property type="entry name" value="TonB_C"/>
    <property type="match status" value="2"/>
</dbReference>
<dbReference type="SUPFAM" id="SSF49464">
    <property type="entry name" value="Carboxypeptidase regulatory domain-like"/>
    <property type="match status" value="1"/>
</dbReference>
<dbReference type="SUPFAM" id="SSF56935">
    <property type="entry name" value="Porins"/>
    <property type="match status" value="1"/>
</dbReference>
<keyword evidence="6 10" id="KW-0812">Transmembrane</keyword>
<keyword evidence="4" id="KW-1003">Cell membrane</keyword>
<accession>A0A9D2CWL4</accession>
<reference evidence="12" key="2">
    <citation type="submission" date="2021-04" db="EMBL/GenBank/DDBJ databases">
        <authorList>
            <person name="Gilroy R."/>
        </authorList>
    </citation>
    <scope>NUCLEOTIDE SEQUENCE</scope>
    <source>
        <strain evidence="12">ChiHjej12B11-24981</strain>
    </source>
</reference>
<feature type="transmembrane region" description="Helical" evidence="10">
    <location>
        <begin position="276"/>
        <end position="295"/>
    </location>
</feature>
<feature type="transmembrane region" description="Helical" evidence="10">
    <location>
        <begin position="37"/>
        <end position="56"/>
    </location>
</feature>
<keyword evidence="8 10" id="KW-1133">Transmembrane helix</keyword>
<evidence type="ECO:0000256" key="6">
    <source>
        <dbReference type="ARBA" id="ARBA00022692"/>
    </source>
</evidence>
<dbReference type="CDD" id="cd07341">
    <property type="entry name" value="M56_BlaR1_MecR1_like"/>
    <property type="match status" value="1"/>
</dbReference>
<evidence type="ECO:0000256" key="7">
    <source>
        <dbReference type="ARBA" id="ARBA00022927"/>
    </source>
</evidence>
<evidence type="ECO:0000313" key="12">
    <source>
        <dbReference type="EMBL" id="HIZ01521.1"/>
    </source>
</evidence>
<dbReference type="PROSITE" id="PS52015">
    <property type="entry name" value="TONB_CTD"/>
    <property type="match status" value="1"/>
</dbReference>
<evidence type="ECO:0000256" key="1">
    <source>
        <dbReference type="ARBA" id="ARBA00004383"/>
    </source>
</evidence>
<dbReference type="InterPro" id="IPR008969">
    <property type="entry name" value="CarboxyPept-like_regulatory"/>
</dbReference>
<organism evidence="12 13">
    <name type="scientific">Candidatus Bacteroides merdipullorum</name>
    <dbReference type="NCBI Taxonomy" id="2838474"/>
    <lineage>
        <taxon>Bacteria</taxon>
        <taxon>Pseudomonadati</taxon>
        <taxon>Bacteroidota</taxon>
        <taxon>Bacteroidia</taxon>
        <taxon>Bacteroidales</taxon>
        <taxon>Bacteroidaceae</taxon>
        <taxon>Bacteroides</taxon>
    </lineage>
</organism>
<proteinExistence type="inferred from homology"/>
<name>A0A9D2CWL4_9BACE</name>
<dbReference type="FunFam" id="3.30.1150.10:FF:000002">
    <property type="entry name" value="Energy transducer TonB"/>
    <property type="match status" value="1"/>
</dbReference>
<sequence>MGIFLVYILKSALCLAAFYLFYRLLLSRETLHRFNRVTLLGVLLLAAVVPLIEVSTEQPTGVGQGMLTLEEWLALAEAMSEASPAPVQEARAVWPLVLLVLYSAGVLFFLGRNVCSLFRLGQLLRGMHREDIRRYVPDAPRVWLLVHGRDIAPFSWMRCIVIARRDLEEDGRPILVHELAHIRRGHSWDLLLADLCCFVQWFNPAAWLLKQELQTVHEYEADEAVLCAGVNAKEYQLLLIKKTVGTRLYSMANSLNHSKLKKRITMMTKEKSSKWACAKYLYVLPLAAVAVAVFARPEVSGVSNQLSSAKVTDLAAIVKENKVEKTPLLPPEAASAAPTVAETPASADTVIQVPEFPGGQQALKKYLDDNRRSPLVDTRRGTVIVSFVIDEEGRVTQPKVTKGIAEAFDAEAIRLVNEMPRWTPMMKDGKPVASTYVVYVDFPSTLAENFSQVEQVEPPLIVVDGKPMDEASFSKEITPDRIASVIVLKGEQAAAYGTRGQQNGVMVVVTKGAKAQNGGLKGQVAGVYEVVEQAPAFPGGPQAMRKFIKENLQYPQIAKENGIEGRVILQFVVDETGQVTDPKVVRSIDPSLDAEAIRLVSSMPRWTPGQQDGKAVAVRYTMPVTFSLGKDEAQPQKQSVWAIDGKVVPYEEVKAFSSEDIFEIRVLKGEQAVKRYGDQAKDGAIEVTTKAAAEAQEKMIVEGVVVDEKDEPIVGAIVKPVDGQGEGVVTDTKGRFYLRTSKDAEIESLFIGFQTARFKAQPKVKIILKAE</sequence>
<dbReference type="PANTHER" id="PTHR33446:SF2">
    <property type="entry name" value="PROTEIN TONB"/>
    <property type="match status" value="1"/>
</dbReference>
<evidence type="ECO:0000256" key="3">
    <source>
        <dbReference type="ARBA" id="ARBA00022448"/>
    </source>
</evidence>
<dbReference type="NCBIfam" id="TIGR01352">
    <property type="entry name" value="tonB_Cterm"/>
    <property type="match status" value="2"/>
</dbReference>